<dbReference type="EMBL" id="KQ459584">
    <property type="protein sequence ID" value="KPI98566.1"/>
    <property type="molecule type" value="Genomic_DNA"/>
</dbReference>
<evidence type="ECO:0000313" key="3">
    <source>
        <dbReference type="Proteomes" id="UP000053268"/>
    </source>
</evidence>
<accession>A0A194PZ20</accession>
<reference evidence="2 3" key="1">
    <citation type="journal article" date="2015" name="Nat. Commun.">
        <title>Outbred genome sequencing and CRISPR/Cas9 gene editing in butterflies.</title>
        <authorList>
            <person name="Li X."/>
            <person name="Fan D."/>
            <person name="Zhang W."/>
            <person name="Liu G."/>
            <person name="Zhang L."/>
            <person name="Zhao L."/>
            <person name="Fang X."/>
            <person name="Chen L."/>
            <person name="Dong Y."/>
            <person name="Chen Y."/>
            <person name="Ding Y."/>
            <person name="Zhao R."/>
            <person name="Feng M."/>
            <person name="Zhu Y."/>
            <person name="Feng Y."/>
            <person name="Jiang X."/>
            <person name="Zhu D."/>
            <person name="Xiang H."/>
            <person name="Feng X."/>
            <person name="Li S."/>
            <person name="Wang J."/>
            <person name="Zhang G."/>
            <person name="Kronforst M.R."/>
            <person name="Wang W."/>
        </authorList>
    </citation>
    <scope>NUCLEOTIDE SEQUENCE [LARGE SCALE GENOMIC DNA]</scope>
    <source>
        <strain evidence="2">Ya'a_city_454_Px</strain>
        <tissue evidence="2">Whole body</tissue>
    </source>
</reference>
<keyword evidence="3" id="KW-1185">Reference proteome</keyword>
<proteinExistence type="predicted"/>
<organism evidence="2 3">
    <name type="scientific">Papilio xuthus</name>
    <name type="common">Asian swallowtail butterfly</name>
    <dbReference type="NCBI Taxonomy" id="66420"/>
    <lineage>
        <taxon>Eukaryota</taxon>
        <taxon>Metazoa</taxon>
        <taxon>Ecdysozoa</taxon>
        <taxon>Arthropoda</taxon>
        <taxon>Hexapoda</taxon>
        <taxon>Insecta</taxon>
        <taxon>Pterygota</taxon>
        <taxon>Neoptera</taxon>
        <taxon>Endopterygota</taxon>
        <taxon>Lepidoptera</taxon>
        <taxon>Glossata</taxon>
        <taxon>Ditrysia</taxon>
        <taxon>Papilionoidea</taxon>
        <taxon>Papilionidae</taxon>
        <taxon>Papilioninae</taxon>
        <taxon>Papilio</taxon>
    </lineage>
</organism>
<protein>
    <submittedName>
        <fullName evidence="2">Uncharacterized protein</fullName>
    </submittedName>
</protein>
<dbReference type="Proteomes" id="UP000053268">
    <property type="component" value="Unassembled WGS sequence"/>
</dbReference>
<evidence type="ECO:0000256" key="1">
    <source>
        <dbReference type="SAM" id="MobiDB-lite"/>
    </source>
</evidence>
<dbReference type="AlphaFoldDB" id="A0A194PZ20"/>
<feature type="region of interest" description="Disordered" evidence="1">
    <location>
        <begin position="1"/>
        <end position="43"/>
    </location>
</feature>
<evidence type="ECO:0000313" key="2">
    <source>
        <dbReference type="EMBL" id="KPI98566.1"/>
    </source>
</evidence>
<name>A0A194PZ20_PAPXU</name>
<sequence length="89" mass="9538">MTSSGGEARPSMLFAPLLPGGPLPLPPRQQHSRDRRNPPPPLDFLLPRAVDPDTGVASPSLCWPLGVVPKTIISHEPVDIVQYADGIII</sequence>
<gene>
    <name evidence="2" type="ORF">RR46_03718</name>
</gene>